<feature type="region of interest" description="Disordered" evidence="1">
    <location>
        <begin position="1"/>
        <end position="55"/>
    </location>
</feature>
<name>A0A914H090_GLORO</name>
<feature type="compositionally biased region" description="Basic and acidic residues" evidence="1">
    <location>
        <begin position="23"/>
        <end position="40"/>
    </location>
</feature>
<evidence type="ECO:0000313" key="2">
    <source>
        <dbReference type="Proteomes" id="UP000887572"/>
    </source>
</evidence>
<organism evidence="2 3">
    <name type="scientific">Globodera rostochiensis</name>
    <name type="common">Golden nematode worm</name>
    <name type="synonym">Heterodera rostochiensis</name>
    <dbReference type="NCBI Taxonomy" id="31243"/>
    <lineage>
        <taxon>Eukaryota</taxon>
        <taxon>Metazoa</taxon>
        <taxon>Ecdysozoa</taxon>
        <taxon>Nematoda</taxon>
        <taxon>Chromadorea</taxon>
        <taxon>Rhabditida</taxon>
        <taxon>Tylenchina</taxon>
        <taxon>Tylenchomorpha</taxon>
        <taxon>Tylenchoidea</taxon>
        <taxon>Heteroderidae</taxon>
        <taxon>Heteroderinae</taxon>
        <taxon>Globodera</taxon>
    </lineage>
</organism>
<proteinExistence type="predicted"/>
<accession>A0A914H090</accession>
<protein>
    <submittedName>
        <fullName evidence="3">Uncharacterized protein</fullName>
    </submittedName>
</protein>
<evidence type="ECO:0000313" key="3">
    <source>
        <dbReference type="WBParaSite" id="Gr19_v10_g12846.t1"/>
    </source>
</evidence>
<keyword evidence="2" id="KW-1185">Reference proteome</keyword>
<sequence length="180" mass="20046">MCGVESLDNQQAFHRRAPFAKNGEGREEGEEMKKTYEPRSEQNGGRRSPMDRGERGILVPIAISEGEGGKGHTRSRRRYDKTSEVEWGKNAMNVLRRIRPNDAAEEGLLPVNASIQHSSAHIKHHHRRRADAADGKSNGQTDGMYHEPGNSICTSQSTKFVTPAEGILTEHVGGRFCRNE</sequence>
<dbReference type="Proteomes" id="UP000887572">
    <property type="component" value="Unplaced"/>
</dbReference>
<reference evidence="3" key="1">
    <citation type="submission" date="2022-11" db="UniProtKB">
        <authorList>
            <consortium name="WormBaseParasite"/>
        </authorList>
    </citation>
    <scope>IDENTIFICATION</scope>
</reference>
<evidence type="ECO:0000256" key="1">
    <source>
        <dbReference type="SAM" id="MobiDB-lite"/>
    </source>
</evidence>
<dbReference type="WBParaSite" id="Gr19_v10_g12846.t1">
    <property type="protein sequence ID" value="Gr19_v10_g12846.t1"/>
    <property type="gene ID" value="Gr19_v10_g12846"/>
</dbReference>
<dbReference type="AlphaFoldDB" id="A0A914H090"/>
<feature type="region of interest" description="Disordered" evidence="1">
    <location>
        <begin position="125"/>
        <end position="145"/>
    </location>
</feature>